<dbReference type="GO" id="GO:0071514">
    <property type="term" value="P:genomic imprinting"/>
    <property type="evidence" value="ECO:0007669"/>
    <property type="project" value="TreeGrafter"/>
</dbReference>
<dbReference type="AlphaFoldDB" id="A0AAV1HN90"/>
<feature type="domain" description="DBF4-type" evidence="3">
    <location>
        <begin position="31"/>
        <end position="80"/>
    </location>
</feature>
<dbReference type="GO" id="GO:0003676">
    <property type="term" value="F:nucleic acid binding"/>
    <property type="evidence" value="ECO:0007669"/>
    <property type="project" value="InterPro"/>
</dbReference>
<feature type="compositionally biased region" description="Low complexity" evidence="2">
    <location>
        <begin position="733"/>
        <end position="748"/>
    </location>
</feature>
<feature type="region of interest" description="Disordered" evidence="2">
    <location>
        <begin position="334"/>
        <end position="371"/>
    </location>
</feature>
<dbReference type="EMBL" id="OY660887">
    <property type="protein sequence ID" value="CAJ1087417.1"/>
    <property type="molecule type" value="Genomic_DNA"/>
</dbReference>
<protein>
    <submittedName>
        <fullName evidence="4">DBF4-type zinc finger-containing protein 2 isoform X4</fullName>
    </submittedName>
</protein>
<feature type="compositionally biased region" description="Polar residues" evidence="2">
    <location>
        <begin position="712"/>
        <end position="721"/>
    </location>
</feature>
<feature type="region of interest" description="Disordered" evidence="2">
    <location>
        <begin position="646"/>
        <end position="809"/>
    </location>
</feature>
<feature type="compositionally biased region" description="Polar residues" evidence="2">
    <location>
        <begin position="149"/>
        <end position="165"/>
    </location>
</feature>
<feature type="region of interest" description="Disordered" evidence="2">
    <location>
        <begin position="1"/>
        <end position="33"/>
    </location>
</feature>
<evidence type="ECO:0000256" key="1">
    <source>
        <dbReference type="PROSITE-ProRule" id="PRU00600"/>
    </source>
</evidence>
<dbReference type="InterPro" id="IPR006572">
    <property type="entry name" value="Znf_DBF"/>
</dbReference>
<dbReference type="GO" id="GO:0008270">
    <property type="term" value="F:zinc ion binding"/>
    <property type="evidence" value="ECO:0007669"/>
    <property type="project" value="UniProtKB-KW"/>
</dbReference>
<feature type="compositionally biased region" description="Basic residues" evidence="2">
    <location>
        <begin position="204"/>
        <end position="217"/>
    </location>
</feature>
<feature type="compositionally biased region" description="Basic and acidic residues" evidence="2">
    <location>
        <begin position="280"/>
        <end position="300"/>
    </location>
</feature>
<sequence>MSHFSDKADQRKVEPNIRMGAEPQPGPSRCQPSRQGYCGYCRVLYRNLDQHLSSLRHLDSVRASSRGSSTVSSASSSRTKLTLLERFLQDVLEHHPHRYKDPRPSHADLPSVSAPLLPREELDELCFSDKDSQSQGTRERLPSSDVSHEPTNQQDDTSSHSQSGERISKGAGEERQSAPIREQKEEGTLPTQTPPSITQAPPPLHRKAHRKTNRRKTSNSSSSSPPHRVSGPAPLPPQELGPSASCPDPGPPSKMKPSVFLGLGTGPGPPSGLRPWASWQKERREALKEEAFSSDHSDPMDRTIEEVIQMCCYGVTSTPRQQEEAESFHLSIPLSAETQSDDWDSPVQRGLTESITRPPHTPVQVSQTKGRDLSRLMDVQVELEDQVYSYQLDSALQDGKKGGGAKQDQGFLTLPIDEILPVPQHIPESFKGKTWAQVELEDEDKVDRLVRQFRGEKFVCYFDSESLARYGRRSRKKEGADETKDTAPHMDILPLLDHDEEDSVYLRRRRRRKGRGFRVASRCQVVKVSHGTQTIRLVVPAVRQPVSEDLPPITPAANQDATERTPEAQTWRCLPSSYSSIVTPLQPRTSVVYLLCSPSGPAPTDTPVPESASKRCRKKKRPLDLQRSKVKYKRFPVKFYDPVSNRILKNPPKGFLRHRGSASSSHPPPCVRQLFRSLSPDLNTDRPSDEADAGSSRAKGQRLSDISHTHSSRLSALSRDSTQSDKQDPVRGQSRTSLAPSSSPQSLSERGRGGRRNRTRLQTSKKRARVQATPPHPRREGLRRAGPTQPPPSQKGRGRRGRGLERSRR</sequence>
<evidence type="ECO:0000259" key="3">
    <source>
        <dbReference type="PROSITE" id="PS51265"/>
    </source>
</evidence>
<feature type="compositionally biased region" description="Polar residues" evidence="2">
    <location>
        <begin position="189"/>
        <end position="199"/>
    </location>
</feature>
<feature type="compositionally biased region" description="Basic and acidic residues" evidence="2">
    <location>
        <begin position="1"/>
        <end position="15"/>
    </location>
</feature>
<accession>A0AAV1HN90</accession>
<evidence type="ECO:0000313" key="4">
    <source>
        <dbReference type="EMBL" id="CAJ1087417.1"/>
    </source>
</evidence>
<feature type="compositionally biased region" description="Basic residues" evidence="2">
    <location>
        <begin position="753"/>
        <end position="769"/>
    </location>
</feature>
<feature type="compositionally biased region" description="Basic and acidic residues" evidence="2">
    <location>
        <begin position="166"/>
        <end position="187"/>
    </location>
</feature>
<keyword evidence="1" id="KW-0863">Zinc-finger</keyword>
<keyword evidence="5" id="KW-1185">Reference proteome</keyword>
<keyword evidence="1" id="KW-0479">Metal-binding</keyword>
<dbReference type="InterPro" id="IPR038890">
    <property type="entry name" value="ZDBF2"/>
</dbReference>
<reference evidence="4" key="1">
    <citation type="submission" date="2023-08" db="EMBL/GenBank/DDBJ databases">
        <authorList>
            <person name="Alioto T."/>
            <person name="Alioto T."/>
            <person name="Gomez Garrido J."/>
        </authorList>
    </citation>
    <scope>NUCLEOTIDE SEQUENCE</scope>
</reference>
<gene>
    <name evidence="4" type="ORF">XNOV1_A008038</name>
</gene>
<keyword evidence="1" id="KW-0862">Zinc</keyword>
<evidence type="ECO:0000313" key="5">
    <source>
        <dbReference type="Proteomes" id="UP001178508"/>
    </source>
</evidence>
<organism evidence="4 5">
    <name type="scientific">Xyrichtys novacula</name>
    <name type="common">Pearly razorfish</name>
    <name type="synonym">Hemipteronotus novacula</name>
    <dbReference type="NCBI Taxonomy" id="13765"/>
    <lineage>
        <taxon>Eukaryota</taxon>
        <taxon>Metazoa</taxon>
        <taxon>Chordata</taxon>
        <taxon>Craniata</taxon>
        <taxon>Vertebrata</taxon>
        <taxon>Euteleostomi</taxon>
        <taxon>Actinopterygii</taxon>
        <taxon>Neopterygii</taxon>
        <taxon>Teleostei</taxon>
        <taxon>Neoteleostei</taxon>
        <taxon>Acanthomorphata</taxon>
        <taxon>Eupercaria</taxon>
        <taxon>Labriformes</taxon>
        <taxon>Labridae</taxon>
        <taxon>Xyrichtys</taxon>
    </lineage>
</organism>
<feature type="compositionally biased region" description="Basic and acidic residues" evidence="2">
    <location>
        <begin position="127"/>
        <end position="148"/>
    </location>
</feature>
<name>A0AAV1HN90_XYRNO</name>
<evidence type="ECO:0000256" key="2">
    <source>
        <dbReference type="SAM" id="MobiDB-lite"/>
    </source>
</evidence>
<dbReference type="PANTHER" id="PTHR21639">
    <property type="entry name" value="DBF4-TYPE ZINC FINGER-CONTAINING PROTEIN 2"/>
    <property type="match status" value="1"/>
</dbReference>
<feature type="region of interest" description="Disordered" evidence="2">
    <location>
        <begin position="599"/>
        <end position="627"/>
    </location>
</feature>
<dbReference type="PROSITE" id="PS51265">
    <property type="entry name" value="ZF_DBF4"/>
    <property type="match status" value="1"/>
</dbReference>
<dbReference type="PANTHER" id="PTHR21639:SF5">
    <property type="entry name" value="DBF4-TYPE ZINC FINGER-CONTAINING PROTEIN 2"/>
    <property type="match status" value="1"/>
</dbReference>
<feature type="region of interest" description="Disordered" evidence="2">
    <location>
        <begin position="127"/>
        <end position="300"/>
    </location>
</feature>
<dbReference type="Proteomes" id="UP001178508">
    <property type="component" value="Chromosome 24"/>
</dbReference>
<proteinExistence type="predicted"/>
<feature type="region of interest" description="Disordered" evidence="2">
    <location>
        <begin position="549"/>
        <end position="568"/>
    </location>
</feature>